<dbReference type="InterPro" id="IPR013785">
    <property type="entry name" value="Aldolase_TIM"/>
</dbReference>
<proteinExistence type="inferred from homology"/>
<keyword evidence="6 9" id="KW-0378">Hydrolase</keyword>
<organism evidence="13">
    <name type="scientific">Candida tenuis (strain ATCC 10573 / BCRC 21748 / CBS 615 / JCM 9827 / NBRC 10315 / NRRL Y-1498 / VKM Y-70)</name>
    <name type="common">Yeast</name>
    <name type="synonym">Yamadazyma tenuis</name>
    <dbReference type="NCBI Taxonomy" id="590646"/>
    <lineage>
        <taxon>Eukaryota</taxon>
        <taxon>Fungi</taxon>
        <taxon>Dikarya</taxon>
        <taxon>Ascomycota</taxon>
        <taxon>Saccharomycotina</taxon>
        <taxon>Pichiomycetes</taxon>
        <taxon>Debaryomycetaceae</taxon>
        <taxon>Yamadazyma</taxon>
    </lineage>
</organism>
<sequence>MIPIPLLALVAPALCLKAFDNGVGHTPQMGWNSWNKYGCNINESVIISAAETMNQLGLLQYGYEYIVMDDCYQLKERDSETGKIVVDPQRFPNGIKYLSDRVHQLGFKFGMYSSAGKFTCGRYPGSLGYEELDAQTFADWGVDYLKYDNCFNEGMSGNEKISSDRYLKMSQALNATGRTIFYSLCQWGEDNVWNWGTTLSNSWRVTGDIYDSFNRYDDRCPCESFDCAGIQGNSCSMVNIFEKAIPLAQKSGPFEGWNDLDSLEVGNGGMTTNEYKAHFTLWAILKSPLVLGNDLPRMSQTDFAIITNKDIIAINQDFSSPAVRVWKRAVKGGHLSLLVNKLADPYVFTVTLFNSGDRKERLEVKFSDIFFDHPGFQESSFTARDLWTNETMDVKQRFFTAVNKHSVKVWNFVLTDTVAANSGWGANLRSIWHLCVDTILVSKQIS</sequence>
<name>G3B3S3_CANTC</name>
<evidence type="ECO:0000259" key="11">
    <source>
        <dbReference type="Pfam" id="PF17801"/>
    </source>
</evidence>
<dbReference type="Pfam" id="PF16499">
    <property type="entry name" value="Melibiase_2"/>
    <property type="match status" value="1"/>
</dbReference>
<protein>
    <recommendedName>
        <fullName evidence="4 9">Alpha-galactosidase</fullName>
        <ecNumber evidence="4 9">3.2.1.22</ecNumber>
    </recommendedName>
    <alternativeName>
        <fullName evidence="9">Melibiase</fullName>
    </alternativeName>
</protein>
<feature type="signal peptide" evidence="10">
    <location>
        <begin position="1"/>
        <end position="18"/>
    </location>
</feature>
<feature type="chain" id="PRO_5003442822" description="Alpha-galactosidase" evidence="10">
    <location>
        <begin position="19"/>
        <end position="446"/>
    </location>
</feature>
<evidence type="ECO:0000256" key="8">
    <source>
        <dbReference type="ARBA" id="ARBA00023295"/>
    </source>
</evidence>
<dbReference type="EMBL" id="GL996521">
    <property type="protein sequence ID" value="EGV63718.1"/>
    <property type="molecule type" value="Genomic_DNA"/>
</dbReference>
<dbReference type="Gene3D" id="2.60.40.1180">
    <property type="entry name" value="Golgi alpha-mannosidase II"/>
    <property type="match status" value="1"/>
</dbReference>
<evidence type="ECO:0000256" key="10">
    <source>
        <dbReference type="SAM" id="SignalP"/>
    </source>
</evidence>
<dbReference type="GO" id="GO:0005995">
    <property type="term" value="P:melibiose catabolic process"/>
    <property type="evidence" value="ECO:0007669"/>
    <property type="project" value="UniProtKB-ARBA"/>
</dbReference>
<dbReference type="OrthoDB" id="5795902at2759"/>
<evidence type="ECO:0000256" key="9">
    <source>
        <dbReference type="RuleBase" id="RU361168"/>
    </source>
</evidence>
<dbReference type="InterPro" id="IPR002241">
    <property type="entry name" value="Glyco_hydro_27"/>
</dbReference>
<dbReference type="PANTHER" id="PTHR11452:SF75">
    <property type="entry name" value="ALPHA-GALACTOSIDASE MEL1"/>
    <property type="match status" value="1"/>
</dbReference>
<dbReference type="FunFam" id="3.20.20.70:FF:000202">
    <property type="entry name" value="Alpha-galactosidase"/>
    <property type="match status" value="1"/>
</dbReference>
<comment type="catalytic activity">
    <reaction evidence="1 9">
        <text>Hydrolysis of terminal, non-reducing alpha-D-galactose residues in alpha-D-galactosides, including galactose oligosaccharides, galactomannans and galactolipids.</text>
        <dbReference type="EC" id="3.2.1.22"/>
    </reaction>
</comment>
<comment type="subunit">
    <text evidence="3">Homotetramer.</text>
</comment>
<dbReference type="SUPFAM" id="SSF51445">
    <property type="entry name" value="(Trans)glycosidases"/>
    <property type="match status" value="1"/>
</dbReference>
<dbReference type="InterPro" id="IPR017853">
    <property type="entry name" value="GH"/>
</dbReference>
<dbReference type="InterPro" id="IPR013780">
    <property type="entry name" value="Glyco_hydro_b"/>
</dbReference>
<evidence type="ECO:0000256" key="5">
    <source>
        <dbReference type="ARBA" id="ARBA00022729"/>
    </source>
</evidence>
<comment type="similarity">
    <text evidence="2 9">Belongs to the glycosyl hydrolase 27 family.</text>
</comment>
<evidence type="ECO:0000313" key="12">
    <source>
        <dbReference type="EMBL" id="EGV63718.1"/>
    </source>
</evidence>
<evidence type="ECO:0000256" key="4">
    <source>
        <dbReference type="ARBA" id="ARBA00012755"/>
    </source>
</evidence>
<dbReference type="Gene3D" id="3.20.20.70">
    <property type="entry name" value="Aldolase class I"/>
    <property type="match status" value="1"/>
</dbReference>
<evidence type="ECO:0000313" key="13">
    <source>
        <dbReference type="Proteomes" id="UP000000707"/>
    </source>
</evidence>
<feature type="domain" description="Alpha galactosidase C-terminal" evidence="11">
    <location>
        <begin position="349"/>
        <end position="411"/>
    </location>
</feature>
<dbReference type="Pfam" id="PF17801">
    <property type="entry name" value="Melibiase_C"/>
    <property type="match status" value="1"/>
</dbReference>
<dbReference type="STRING" id="590646.G3B3S3"/>
<dbReference type="PANTHER" id="PTHR11452">
    <property type="entry name" value="ALPHA-GALACTOSIDASE/ALPHA-N-ACETYLGALACTOSAMINIDASE"/>
    <property type="match status" value="1"/>
</dbReference>
<dbReference type="EC" id="3.2.1.22" evidence="4 9"/>
<keyword evidence="13" id="KW-1185">Reference proteome</keyword>
<dbReference type="InterPro" id="IPR041233">
    <property type="entry name" value="Melibiase_C"/>
</dbReference>
<keyword evidence="5 10" id="KW-0732">Signal</keyword>
<evidence type="ECO:0000256" key="1">
    <source>
        <dbReference type="ARBA" id="ARBA00001255"/>
    </source>
</evidence>
<reference evidence="12 13" key="1">
    <citation type="journal article" date="2011" name="Proc. Natl. Acad. Sci. U.S.A.">
        <title>Comparative genomics of xylose-fermenting fungi for enhanced biofuel production.</title>
        <authorList>
            <person name="Wohlbach D.J."/>
            <person name="Kuo A."/>
            <person name="Sato T.K."/>
            <person name="Potts K.M."/>
            <person name="Salamov A.A."/>
            <person name="LaButti K.M."/>
            <person name="Sun H."/>
            <person name="Clum A."/>
            <person name="Pangilinan J.L."/>
            <person name="Lindquist E.A."/>
            <person name="Lucas S."/>
            <person name="Lapidus A."/>
            <person name="Jin M."/>
            <person name="Gunawan C."/>
            <person name="Balan V."/>
            <person name="Dale B.E."/>
            <person name="Jeffries T.W."/>
            <person name="Zinkel R."/>
            <person name="Barry K.W."/>
            <person name="Grigoriev I.V."/>
            <person name="Gasch A.P."/>
        </authorList>
    </citation>
    <scope>NUCLEOTIDE SEQUENCE [LARGE SCALE GENOMIC DNA]</scope>
    <source>
        <strain evidence="13">ATCC 10573 / BCRC 21748 / CBS 615 / JCM 9827 / NBRC 10315 / NRRL Y-1498 / VKM Y-70</strain>
    </source>
</reference>
<dbReference type="CDD" id="cd14792">
    <property type="entry name" value="GH27"/>
    <property type="match status" value="1"/>
</dbReference>
<evidence type="ECO:0000256" key="3">
    <source>
        <dbReference type="ARBA" id="ARBA00011881"/>
    </source>
</evidence>
<evidence type="ECO:0000256" key="7">
    <source>
        <dbReference type="ARBA" id="ARBA00023157"/>
    </source>
</evidence>
<dbReference type="GO" id="GO:0004557">
    <property type="term" value="F:alpha-galactosidase activity"/>
    <property type="evidence" value="ECO:0007669"/>
    <property type="project" value="UniProtKB-EC"/>
</dbReference>
<dbReference type="GeneID" id="18245798"/>
<dbReference type="HOGENOM" id="CLU_013093_1_0_1"/>
<evidence type="ECO:0000256" key="2">
    <source>
        <dbReference type="ARBA" id="ARBA00009743"/>
    </source>
</evidence>
<dbReference type="KEGG" id="cten:18245798"/>
<keyword evidence="8 9" id="KW-0326">Glycosidase</keyword>
<dbReference type="SUPFAM" id="SSF51011">
    <property type="entry name" value="Glycosyl hydrolase domain"/>
    <property type="match status" value="1"/>
</dbReference>
<keyword evidence="7 9" id="KW-1015">Disulfide bond</keyword>
<dbReference type="PRINTS" id="PR00740">
    <property type="entry name" value="GLHYDRLASE27"/>
</dbReference>
<gene>
    <name evidence="12" type="ORF">CANTEDRAFT_105318</name>
</gene>
<dbReference type="Proteomes" id="UP000000707">
    <property type="component" value="Unassembled WGS sequence"/>
</dbReference>
<dbReference type="AlphaFoldDB" id="G3B3S3"/>
<accession>G3B3S3</accession>
<dbReference type="eggNOG" id="KOG2366">
    <property type="taxonomic scope" value="Eukaryota"/>
</dbReference>
<evidence type="ECO:0000256" key="6">
    <source>
        <dbReference type="ARBA" id="ARBA00022801"/>
    </source>
</evidence>